<keyword evidence="4" id="KW-1185">Reference proteome</keyword>
<gene>
    <name evidence="3" type="ORF">L0665_01910</name>
</gene>
<evidence type="ECO:0000313" key="3">
    <source>
        <dbReference type="EMBL" id="MDE4907375.1"/>
    </source>
</evidence>
<proteinExistence type="predicted"/>
<dbReference type="InterPro" id="IPR029052">
    <property type="entry name" value="Metallo-depent_PP-like"/>
</dbReference>
<comment type="caution">
    <text evidence="3">The sequence shown here is derived from an EMBL/GenBank/DDBJ whole genome shotgun (WGS) entry which is preliminary data.</text>
</comment>
<dbReference type="Gene3D" id="3.60.21.10">
    <property type="match status" value="1"/>
</dbReference>
<name>A0A9Q4PUX3_9EURY</name>
<evidence type="ECO:0000259" key="2">
    <source>
        <dbReference type="Pfam" id="PF12850"/>
    </source>
</evidence>
<dbReference type="RefSeq" id="WP_274924030.1">
    <property type="nucleotide sequence ID" value="NZ_JAKELO010000002.1"/>
</dbReference>
<evidence type="ECO:0000313" key="4">
    <source>
        <dbReference type="Proteomes" id="UP001143747"/>
    </source>
</evidence>
<accession>A0A9Q4PUX3</accession>
<protein>
    <submittedName>
        <fullName evidence="3">Metallophosphoesterase</fullName>
    </submittedName>
</protein>
<feature type="domain" description="Calcineurin-like phosphoesterase" evidence="2">
    <location>
        <begin position="265"/>
        <end position="360"/>
    </location>
</feature>
<dbReference type="InterPro" id="IPR024654">
    <property type="entry name" value="Calcineurin-like_PHP_lpxH"/>
</dbReference>
<dbReference type="Pfam" id="PF12850">
    <property type="entry name" value="Metallophos_2"/>
    <property type="match status" value="1"/>
</dbReference>
<evidence type="ECO:0000256" key="1">
    <source>
        <dbReference type="SAM" id="MobiDB-lite"/>
    </source>
</evidence>
<dbReference type="EMBL" id="JAKELO010000002">
    <property type="protein sequence ID" value="MDE4907375.1"/>
    <property type="molecule type" value="Genomic_DNA"/>
</dbReference>
<dbReference type="SUPFAM" id="SSF56300">
    <property type="entry name" value="Metallo-dependent phosphatases"/>
    <property type="match status" value="1"/>
</dbReference>
<organism evidence="3 4">
    <name type="scientific">Methanogenium marinum</name>
    <dbReference type="NCBI Taxonomy" id="348610"/>
    <lineage>
        <taxon>Archaea</taxon>
        <taxon>Methanobacteriati</taxon>
        <taxon>Methanobacteriota</taxon>
        <taxon>Stenosarchaea group</taxon>
        <taxon>Methanomicrobia</taxon>
        <taxon>Methanomicrobiales</taxon>
        <taxon>Methanomicrobiaceae</taxon>
        <taxon>Methanogenium</taxon>
    </lineage>
</organism>
<dbReference type="AlphaFoldDB" id="A0A9Q4PUX3"/>
<feature type="region of interest" description="Disordered" evidence="1">
    <location>
        <begin position="100"/>
        <end position="119"/>
    </location>
</feature>
<dbReference type="Proteomes" id="UP001143747">
    <property type="component" value="Unassembled WGS sequence"/>
</dbReference>
<sequence>MKQTPPEHTIVCPLFAEWKLTDAVREFRETMDISGTAPAIRIPMPNSFIGDVTATITTTTNATAAHTTGPQHIPLIITGWQRTRKGGRFFFGLEVTTTDEFTGKTSPPTNTPQTPAPVPVTPPAGYLSTLKRMHRHGLSLKSSESFIAGILTTVFDRRPQKYHRCRPLLLATDATRIILPDGGIYDLPLSRCLTPEEAASEQILRESYAIYRRTRGYECTAPIPSPTAEPEIYLTADLHLGHRNAIHYYCRPFLPDDPDTMDRVLTENWNHTVRPDDSVIFAGDFTYKAETATTEYYRSHLNGTVTWIKGNHDTDLEDTCPSHTIKADGRTFLVIHNPKHVPATYRGWVIHGHTHNARLGKYPFISFTNKTVNISTDVTGYRPVPLMEILTLIREGEKSGRSEPILIREMPRAQDL</sequence>
<reference evidence="3" key="1">
    <citation type="submission" date="2022-01" db="EMBL/GenBank/DDBJ databases">
        <title>Draft genome of Methanogenium marinum DSM 15558.</title>
        <authorList>
            <person name="Chen S.-C."/>
            <person name="You Y.-T."/>
        </authorList>
    </citation>
    <scope>NUCLEOTIDE SEQUENCE</scope>
    <source>
        <strain evidence="3">DSM 15558</strain>
    </source>
</reference>